<feature type="region of interest" description="Disordered" evidence="1">
    <location>
        <begin position="90"/>
        <end position="109"/>
    </location>
</feature>
<keyword evidence="3" id="KW-1185">Reference proteome</keyword>
<accession>A0A4C1TUS9</accession>
<dbReference type="Proteomes" id="UP000299102">
    <property type="component" value="Unassembled WGS sequence"/>
</dbReference>
<reference evidence="2 3" key="1">
    <citation type="journal article" date="2019" name="Commun. Biol.">
        <title>The bagworm genome reveals a unique fibroin gene that provides high tensile strength.</title>
        <authorList>
            <person name="Kono N."/>
            <person name="Nakamura H."/>
            <person name="Ohtoshi R."/>
            <person name="Tomita M."/>
            <person name="Numata K."/>
            <person name="Arakawa K."/>
        </authorList>
    </citation>
    <scope>NUCLEOTIDE SEQUENCE [LARGE SCALE GENOMIC DNA]</scope>
</reference>
<proteinExistence type="predicted"/>
<evidence type="ECO:0000313" key="2">
    <source>
        <dbReference type="EMBL" id="GBP17750.1"/>
    </source>
</evidence>
<name>A0A4C1TUS9_EUMVA</name>
<dbReference type="EMBL" id="BGZK01000090">
    <property type="protein sequence ID" value="GBP17750.1"/>
    <property type="molecule type" value="Genomic_DNA"/>
</dbReference>
<evidence type="ECO:0000256" key="1">
    <source>
        <dbReference type="SAM" id="MobiDB-lite"/>
    </source>
</evidence>
<feature type="region of interest" description="Disordered" evidence="1">
    <location>
        <begin position="34"/>
        <end position="62"/>
    </location>
</feature>
<protein>
    <submittedName>
        <fullName evidence="2">Uncharacterized protein</fullName>
    </submittedName>
</protein>
<comment type="caution">
    <text evidence="2">The sequence shown here is derived from an EMBL/GenBank/DDBJ whole genome shotgun (WGS) entry which is preliminary data.</text>
</comment>
<organism evidence="2 3">
    <name type="scientific">Eumeta variegata</name>
    <name type="common">Bagworm moth</name>
    <name type="synonym">Eumeta japonica</name>
    <dbReference type="NCBI Taxonomy" id="151549"/>
    <lineage>
        <taxon>Eukaryota</taxon>
        <taxon>Metazoa</taxon>
        <taxon>Ecdysozoa</taxon>
        <taxon>Arthropoda</taxon>
        <taxon>Hexapoda</taxon>
        <taxon>Insecta</taxon>
        <taxon>Pterygota</taxon>
        <taxon>Neoptera</taxon>
        <taxon>Endopterygota</taxon>
        <taxon>Lepidoptera</taxon>
        <taxon>Glossata</taxon>
        <taxon>Ditrysia</taxon>
        <taxon>Tineoidea</taxon>
        <taxon>Psychidae</taxon>
        <taxon>Oiketicinae</taxon>
        <taxon>Eumeta</taxon>
    </lineage>
</organism>
<dbReference type="AlphaFoldDB" id="A0A4C1TUS9"/>
<gene>
    <name evidence="2" type="ORF">EVAR_102608_1</name>
</gene>
<sequence>MVLGKKKDVQQSSSFQSTGEYLKVRAASWPFRGLHYKPEGSETKVPRPSPNRSPTLRPSVRARARVISERGERTSPPHYHITEMITITTPRPAARAGAPPPSPAHDTAL</sequence>
<feature type="compositionally biased region" description="Basic and acidic residues" evidence="1">
    <location>
        <begin position="36"/>
        <end position="45"/>
    </location>
</feature>
<evidence type="ECO:0000313" key="3">
    <source>
        <dbReference type="Proteomes" id="UP000299102"/>
    </source>
</evidence>